<evidence type="ECO:0000313" key="1">
    <source>
        <dbReference type="EMBL" id="SVD98623.1"/>
    </source>
</evidence>
<organism evidence="1">
    <name type="scientific">marine metagenome</name>
    <dbReference type="NCBI Taxonomy" id="408172"/>
    <lineage>
        <taxon>unclassified sequences</taxon>
        <taxon>metagenomes</taxon>
        <taxon>ecological metagenomes</taxon>
    </lineage>
</organism>
<feature type="non-terminal residue" evidence="1">
    <location>
        <position position="1"/>
    </location>
</feature>
<dbReference type="AlphaFoldDB" id="A0A382ZT84"/>
<dbReference type="EMBL" id="UINC01186413">
    <property type="protein sequence ID" value="SVD98623.1"/>
    <property type="molecule type" value="Genomic_DNA"/>
</dbReference>
<accession>A0A382ZT84</accession>
<sequence>WPNAYVGGSYENELDYLKNWITDRLDWMDQQTIVSDEMTVDYFQNWNLIGVPFESNSFPCQGYVEGSLYSFENGSYVNESVDNMSIGSGYWLRFNEAESCTFSGVLINETTITLNEGWNLISRISTPIDISGIQDPDGIIISGTIYGFASGGYSNAEILEPGAGYWLRANNPGNIILTSD</sequence>
<proteinExistence type="predicted"/>
<gene>
    <name evidence="1" type="ORF">METZ01_LOCUS451477</name>
</gene>
<reference evidence="1" key="1">
    <citation type="submission" date="2018-05" db="EMBL/GenBank/DDBJ databases">
        <authorList>
            <person name="Lanie J.A."/>
            <person name="Ng W.-L."/>
            <person name="Kazmierczak K.M."/>
            <person name="Andrzejewski T.M."/>
            <person name="Davidsen T.M."/>
            <person name="Wayne K.J."/>
            <person name="Tettelin H."/>
            <person name="Glass J.I."/>
            <person name="Rusch D."/>
            <person name="Podicherti R."/>
            <person name="Tsui H.-C.T."/>
            <person name="Winkler M.E."/>
        </authorList>
    </citation>
    <scope>NUCLEOTIDE SEQUENCE</scope>
</reference>
<protein>
    <submittedName>
        <fullName evidence="1">Uncharacterized protein</fullName>
    </submittedName>
</protein>
<name>A0A382ZT84_9ZZZZ</name>